<evidence type="ECO:0000256" key="1">
    <source>
        <dbReference type="SAM" id="MobiDB-lite"/>
    </source>
</evidence>
<dbReference type="EMBL" id="QUNF01000046">
    <property type="protein sequence ID" value="REG77464.1"/>
    <property type="molecule type" value="Genomic_DNA"/>
</dbReference>
<keyword evidence="3" id="KW-1185">Reference proteome</keyword>
<accession>A0A3E0D4H2</accession>
<name>A0A3E0D4H2_9BACT</name>
<sequence length="122" mass="13281">MKKHIDNINSHRTGVSTFASHTSPSTDQSLQKSFHLSLPDKIELKKISSPSENKKYTTALPDTTKTAKCSIDNGLQGRTTRTTGYNITYTQAGVSCFVGQESGKIKVQFFVGNSVVKIPACV</sequence>
<dbReference type="AlphaFoldDB" id="A0A3E0D4H2"/>
<dbReference type="OrthoDB" id="840355at2"/>
<comment type="caution">
    <text evidence="2">The sequence shown here is derived from an EMBL/GenBank/DDBJ whole genome shotgun (WGS) entry which is preliminary data.</text>
</comment>
<organism evidence="2 3">
    <name type="scientific">Algoriphagus antarcticus</name>
    <dbReference type="NCBI Taxonomy" id="238540"/>
    <lineage>
        <taxon>Bacteria</taxon>
        <taxon>Pseudomonadati</taxon>
        <taxon>Bacteroidota</taxon>
        <taxon>Cytophagia</taxon>
        <taxon>Cytophagales</taxon>
        <taxon>Cyclobacteriaceae</taxon>
        <taxon>Algoriphagus</taxon>
    </lineage>
</organism>
<dbReference type="Proteomes" id="UP000256405">
    <property type="component" value="Unassembled WGS sequence"/>
</dbReference>
<reference evidence="2 3" key="1">
    <citation type="submission" date="2018-08" db="EMBL/GenBank/DDBJ databases">
        <title>Genomic Encyclopedia of Archaeal and Bacterial Type Strains, Phase II (KMG-II): from individual species to whole genera.</title>
        <authorList>
            <person name="Goeker M."/>
        </authorList>
    </citation>
    <scope>NUCLEOTIDE SEQUENCE [LARGE SCALE GENOMIC DNA]</scope>
    <source>
        <strain evidence="2 3">DSM 15986</strain>
    </source>
</reference>
<evidence type="ECO:0000313" key="2">
    <source>
        <dbReference type="EMBL" id="REG77464.1"/>
    </source>
</evidence>
<proteinExistence type="predicted"/>
<dbReference type="RefSeq" id="WP_086544055.1">
    <property type="nucleotide sequence ID" value="NZ_MSSW01000108.1"/>
</dbReference>
<gene>
    <name evidence="2" type="ORF">C8N25_14610</name>
</gene>
<feature type="compositionally biased region" description="Polar residues" evidence="1">
    <location>
        <begin position="7"/>
        <end position="30"/>
    </location>
</feature>
<protein>
    <submittedName>
        <fullName evidence="2">Uncharacterized protein</fullName>
    </submittedName>
</protein>
<evidence type="ECO:0000313" key="3">
    <source>
        <dbReference type="Proteomes" id="UP000256405"/>
    </source>
</evidence>
<feature type="region of interest" description="Disordered" evidence="1">
    <location>
        <begin position="1"/>
        <end position="30"/>
    </location>
</feature>